<dbReference type="HOGENOM" id="CLU_042453_0_0_1"/>
<dbReference type="GO" id="GO:0008270">
    <property type="term" value="F:zinc ion binding"/>
    <property type="evidence" value="ECO:0007669"/>
    <property type="project" value="UniProtKB-KW"/>
</dbReference>
<dbReference type="Proteomes" id="UP000008068">
    <property type="component" value="Unassembled WGS sequence"/>
</dbReference>
<reference evidence="6" key="1">
    <citation type="submission" date="2011-07" db="EMBL/GenBank/DDBJ databases">
        <authorList>
            <consortium name="Caenorhabditis brenneri Sequencing and Analysis Consortium"/>
            <person name="Wilson R.K."/>
        </authorList>
    </citation>
    <scope>NUCLEOTIDE SEQUENCE [LARGE SCALE GENOMIC DNA]</scope>
    <source>
        <strain evidence="6">PB2801</strain>
    </source>
</reference>
<dbReference type="InParanoid" id="G0P5R8"/>
<keyword evidence="1 3" id="KW-0863">Zinc-finger</keyword>
<evidence type="ECO:0000256" key="2">
    <source>
        <dbReference type="ARBA" id="ARBA00022833"/>
    </source>
</evidence>
<evidence type="ECO:0000313" key="5">
    <source>
        <dbReference type="EMBL" id="EGT46047.1"/>
    </source>
</evidence>
<evidence type="ECO:0000256" key="1">
    <source>
        <dbReference type="ARBA" id="ARBA00022771"/>
    </source>
</evidence>
<name>G0P5R8_CAEBE</name>
<dbReference type="InterPro" id="IPR001841">
    <property type="entry name" value="Znf_RING"/>
</dbReference>
<dbReference type="STRING" id="135651.G0P5R8"/>
<dbReference type="Gene3D" id="3.30.40.10">
    <property type="entry name" value="Zinc/RING finger domain, C3HC4 (zinc finger)"/>
    <property type="match status" value="2"/>
</dbReference>
<dbReference type="SUPFAM" id="SSF57850">
    <property type="entry name" value="RING/U-box"/>
    <property type="match status" value="2"/>
</dbReference>
<accession>G0P5R8</accession>
<gene>
    <name evidence="5" type="ORF">CAEBREN_12987</name>
</gene>
<dbReference type="AlphaFoldDB" id="G0P5R8"/>
<dbReference type="EMBL" id="GL380088">
    <property type="protein sequence ID" value="EGT46047.1"/>
    <property type="molecule type" value="Genomic_DNA"/>
</dbReference>
<dbReference type="OrthoDB" id="5798790at2759"/>
<keyword evidence="1 3" id="KW-0479">Metal-binding</keyword>
<protein>
    <recommendedName>
        <fullName evidence="4">RING-type domain-containing protein</fullName>
    </recommendedName>
</protein>
<keyword evidence="6" id="KW-1185">Reference proteome</keyword>
<evidence type="ECO:0000256" key="3">
    <source>
        <dbReference type="PROSITE-ProRule" id="PRU00175"/>
    </source>
</evidence>
<dbReference type="InterPro" id="IPR013083">
    <property type="entry name" value="Znf_RING/FYVE/PHD"/>
</dbReference>
<dbReference type="PROSITE" id="PS50089">
    <property type="entry name" value="ZF_RING_2"/>
    <property type="match status" value="1"/>
</dbReference>
<dbReference type="SMART" id="SM00184">
    <property type="entry name" value="RING"/>
    <property type="match status" value="2"/>
</dbReference>
<evidence type="ECO:0000259" key="4">
    <source>
        <dbReference type="PROSITE" id="PS50089"/>
    </source>
</evidence>
<evidence type="ECO:0000313" key="6">
    <source>
        <dbReference type="Proteomes" id="UP000008068"/>
    </source>
</evidence>
<dbReference type="OMA" id="RETSNTI"/>
<proteinExistence type="predicted"/>
<feature type="domain" description="RING-type" evidence="4">
    <location>
        <begin position="328"/>
        <end position="371"/>
    </location>
</feature>
<organism evidence="6">
    <name type="scientific">Caenorhabditis brenneri</name>
    <name type="common">Nematode worm</name>
    <dbReference type="NCBI Taxonomy" id="135651"/>
    <lineage>
        <taxon>Eukaryota</taxon>
        <taxon>Metazoa</taxon>
        <taxon>Ecdysozoa</taxon>
        <taxon>Nematoda</taxon>
        <taxon>Chromadorea</taxon>
        <taxon>Rhabditida</taxon>
        <taxon>Rhabditina</taxon>
        <taxon>Rhabditomorpha</taxon>
        <taxon>Rhabditoidea</taxon>
        <taxon>Rhabditidae</taxon>
        <taxon>Peloderinae</taxon>
        <taxon>Caenorhabditis</taxon>
    </lineage>
</organism>
<sequence>MLYLTSFYCMLHTRKVQLFDENEHKPIAGSCGHMICLECFQNRETPLCPFCQKENAFGLAVPNYTVIGLIEKRREDFWSTLKMWWSGENYGEGLCSKCGEPKTLRICLTCHGNELCEFYEGGSRLRMRSEEDLVKLACHAFCPDCFIEGHAERAHKSVKIDDIRFSKKDIRMTTAKIILKLFRDGIKKKHGLIDCKLRLERVENTGHRLFKLLSQLDYTDENECGYLGELFKMELIKKYINEIDKNLDELSNKDHGENPVCECTQLYERIAQLWNEEGLRIYGTMARGTIETFTPGCPLYFESHLEKRLKLYNIIEEGRMLYLTSLYCLLHTRKVQPFDDNEHRAIVGSCGHAICSECFQNLENPSCPLCQEENAFGQGVPNYTAIAMIEERRKDFWGALKLWWSGEVG</sequence>
<keyword evidence="2" id="KW-0862">Zinc</keyword>
<dbReference type="Pfam" id="PF14447">
    <property type="entry name" value="Prok-RING_4"/>
    <property type="match status" value="2"/>
</dbReference>